<evidence type="ECO:0000313" key="1">
    <source>
        <dbReference type="EMBL" id="KAK0429781.1"/>
    </source>
</evidence>
<dbReference type="Proteomes" id="UP001175226">
    <property type="component" value="Unassembled WGS sequence"/>
</dbReference>
<organism evidence="1 2">
    <name type="scientific">Armillaria borealis</name>
    <dbReference type="NCBI Taxonomy" id="47425"/>
    <lineage>
        <taxon>Eukaryota</taxon>
        <taxon>Fungi</taxon>
        <taxon>Dikarya</taxon>
        <taxon>Basidiomycota</taxon>
        <taxon>Agaricomycotina</taxon>
        <taxon>Agaricomycetes</taxon>
        <taxon>Agaricomycetidae</taxon>
        <taxon>Agaricales</taxon>
        <taxon>Marasmiineae</taxon>
        <taxon>Physalacriaceae</taxon>
        <taxon>Armillaria</taxon>
    </lineage>
</organism>
<comment type="caution">
    <text evidence="1">The sequence shown here is derived from an EMBL/GenBank/DDBJ whole genome shotgun (WGS) entry which is preliminary data.</text>
</comment>
<dbReference type="Gene3D" id="3.60.130.30">
    <property type="match status" value="1"/>
</dbReference>
<dbReference type="AlphaFoldDB" id="A0AA39MCI7"/>
<sequence>MTCTIRWKLNHLLPISRPRRSTHRRGLFTAINVGLSYGKGQPELSMLNIDPTYANFITRLVLLPSVQRIAGFASASFRLWSPQLFAYYQDHLSRLHERLGTSRLFPLSIFPCAAFNFGGNVWTFKHEDVLNYPFGWCAITALGRFDSTAGAHLVLWELQMIIEFPHTATVFILSATITHSNIAPATGDQRLSFTQFCAEGLLCWVDNGFRMNAGGQTFPMETGARIVLSRS</sequence>
<proteinExistence type="predicted"/>
<evidence type="ECO:0000313" key="2">
    <source>
        <dbReference type="Proteomes" id="UP001175226"/>
    </source>
</evidence>
<protein>
    <submittedName>
        <fullName evidence="1">Uncharacterized protein</fullName>
    </submittedName>
</protein>
<keyword evidence="2" id="KW-1185">Reference proteome</keyword>
<dbReference type="EMBL" id="JAUEPT010000212">
    <property type="protein sequence ID" value="KAK0429781.1"/>
    <property type="molecule type" value="Genomic_DNA"/>
</dbReference>
<gene>
    <name evidence="1" type="ORF">EV421DRAFT_1722768</name>
</gene>
<accession>A0AA39MCI7</accession>
<reference evidence="1" key="1">
    <citation type="submission" date="2023-06" db="EMBL/GenBank/DDBJ databases">
        <authorList>
            <consortium name="Lawrence Berkeley National Laboratory"/>
            <person name="Ahrendt S."/>
            <person name="Sahu N."/>
            <person name="Indic B."/>
            <person name="Wong-Bajracharya J."/>
            <person name="Merenyi Z."/>
            <person name="Ke H.-M."/>
            <person name="Monk M."/>
            <person name="Kocsube S."/>
            <person name="Drula E."/>
            <person name="Lipzen A."/>
            <person name="Balint B."/>
            <person name="Henrissat B."/>
            <person name="Andreopoulos B."/>
            <person name="Martin F.M."/>
            <person name="Harder C.B."/>
            <person name="Rigling D."/>
            <person name="Ford K.L."/>
            <person name="Foster G.D."/>
            <person name="Pangilinan J."/>
            <person name="Papanicolaou A."/>
            <person name="Barry K."/>
            <person name="LaButti K."/>
            <person name="Viragh M."/>
            <person name="Koriabine M."/>
            <person name="Yan M."/>
            <person name="Riley R."/>
            <person name="Champramary S."/>
            <person name="Plett K.L."/>
            <person name="Tsai I.J."/>
            <person name="Slot J."/>
            <person name="Sipos G."/>
            <person name="Plett J."/>
            <person name="Nagy L.G."/>
            <person name="Grigoriev I.V."/>
        </authorList>
    </citation>
    <scope>NUCLEOTIDE SEQUENCE</scope>
    <source>
        <strain evidence="1">FPL87.14</strain>
    </source>
</reference>
<name>A0AA39MCI7_9AGAR</name>